<gene>
    <name evidence="3" type="ORF">J2I47_02045</name>
</gene>
<dbReference type="RefSeq" id="WP_207362879.1">
    <property type="nucleotide sequence ID" value="NZ_JAFMYV010000001.1"/>
</dbReference>
<keyword evidence="2" id="KW-0812">Transmembrane</keyword>
<organism evidence="3 4">
    <name type="scientific">Fibrella rubiginis</name>
    <dbReference type="NCBI Taxonomy" id="2817060"/>
    <lineage>
        <taxon>Bacteria</taxon>
        <taxon>Pseudomonadati</taxon>
        <taxon>Bacteroidota</taxon>
        <taxon>Cytophagia</taxon>
        <taxon>Cytophagales</taxon>
        <taxon>Spirosomataceae</taxon>
        <taxon>Fibrella</taxon>
    </lineage>
</organism>
<keyword evidence="2" id="KW-0472">Membrane</keyword>
<comment type="caution">
    <text evidence="3">The sequence shown here is derived from an EMBL/GenBank/DDBJ whole genome shotgun (WGS) entry which is preliminary data.</text>
</comment>
<dbReference type="Proteomes" id="UP000664034">
    <property type="component" value="Unassembled WGS sequence"/>
</dbReference>
<sequence length="1052" mass="117234">MSTTNQYTFLSWARKGLVNNISPAAAGGVRAAVELSVVVNGQTVSQKAEVLGPQDVIGISPDMVIRTEPRHWITDFEPNFLSFVEFYEEDFPWRYTPQLPDGTKLPPWLTLIALHPDEFEADDRTHPLPSIKILTDAAKLFPPADQLWAWAHVHVNGAINNAADLDAVVGQNPDRAYSRLFCARKLKPEQPYHMFVVPTYELGRLAGLGLPVTDASLFGRIAAEGKGAGTAFPYYYSWYFHTGKTGDFEYLLTLLEPYTADKDIGRREMDVSNPDFGTEWTEPDKTLGLEGALKSPKMVSDKWPLSPTPLPDFQTGLQRLINLPEKLVTLGDPTPVVTVPFYGAKHILEKEIAITNNPAQDFWLTELNRDPRNRTAAGFGTKVIQTHQESYMRTAWEQVKQVNDINQRIRLVQMAMQAGQRLFVKHFAALNPAKALVITQLMHTKVTNSPTTIRHAISQSQLPLAAVSATFRRITRPGGTLIRRFGGAVQTADLVEGLNNGTLTTAPPQPKLGDTNTVGEVVTQPPNTDWMPDGLRRFLARLNEWLVLLIGLLIGVMLLAVGLLVLSLVVAALAVLGFVLIRYAKQKQQVQDVLNAENLTPDLVDKLPARPGFKVFDADAPEQPVINTNIITGLFADFGPDSNDAARFKTAMRDLFVFTGSVPPRPPVRRPLDLAQVQSRLFAVIEPRAAIARRFAGTVFMPDWLTLPPAQLHDVIVPVMAYPDFKNPMYRPLRDLGNDNICPGIGRIPTNKITLLLTNSPFVESYMVGLNHEMGRELLWREYPTDQRGSYFRTFWEKSGFAVPPPGQTAEQQAEAEKDIPRLHTWGKRTQLGAHPNPAPASGVKPPEKVVLTVRSDLFKRYPNTVVFAQRAKWLGQPGGEREMDETLEVTPGMDYNTDIIKTPRFGAEFIPDVKCFGFDLTLEQARGDATDPGWYFVIMERPGEPRFGMDEPDPAFNYATPTPIKLWNDLTWGHLTPTKVAYDQLDVLKLNEFRTPTLNGPVPSDPDDKAQRNEDNGHSWQTEAASMAYILYQAPVKVAVHATEMLDGVNE</sequence>
<dbReference type="EMBL" id="JAFMYV010000001">
    <property type="protein sequence ID" value="MBO0935321.1"/>
    <property type="molecule type" value="Genomic_DNA"/>
</dbReference>
<keyword evidence="4" id="KW-1185">Reference proteome</keyword>
<evidence type="ECO:0000313" key="3">
    <source>
        <dbReference type="EMBL" id="MBO0935321.1"/>
    </source>
</evidence>
<evidence type="ECO:0000313" key="4">
    <source>
        <dbReference type="Proteomes" id="UP000664034"/>
    </source>
</evidence>
<feature type="compositionally biased region" description="Basic and acidic residues" evidence="1">
    <location>
        <begin position="1007"/>
        <end position="1018"/>
    </location>
</feature>
<accession>A0A939K3N5</accession>
<evidence type="ECO:0000256" key="2">
    <source>
        <dbReference type="SAM" id="Phobius"/>
    </source>
</evidence>
<protein>
    <submittedName>
        <fullName evidence="3">Uncharacterized protein</fullName>
    </submittedName>
</protein>
<feature type="region of interest" description="Disordered" evidence="1">
    <location>
        <begin position="997"/>
        <end position="1018"/>
    </location>
</feature>
<name>A0A939K3N5_9BACT</name>
<proteinExistence type="predicted"/>
<feature type="transmembrane region" description="Helical" evidence="2">
    <location>
        <begin position="545"/>
        <end position="578"/>
    </location>
</feature>
<dbReference type="AlphaFoldDB" id="A0A939K3N5"/>
<keyword evidence="2" id="KW-1133">Transmembrane helix</keyword>
<reference evidence="3" key="1">
    <citation type="submission" date="2021-03" db="EMBL/GenBank/DDBJ databases">
        <title>Fibrella sp. HMF5335 genome sequencing and assembly.</title>
        <authorList>
            <person name="Kang H."/>
            <person name="Kim H."/>
            <person name="Bae S."/>
            <person name="Joh K."/>
        </authorList>
    </citation>
    <scope>NUCLEOTIDE SEQUENCE</scope>
    <source>
        <strain evidence="3">HMF5335</strain>
    </source>
</reference>
<evidence type="ECO:0000256" key="1">
    <source>
        <dbReference type="SAM" id="MobiDB-lite"/>
    </source>
</evidence>